<dbReference type="InterPro" id="IPR029046">
    <property type="entry name" value="LolA/LolB/LppX"/>
</dbReference>
<gene>
    <name evidence="3" type="ORF">DJ013_13695</name>
</gene>
<dbReference type="OrthoDB" id="1027451at2"/>
<sequence length="229" mass="26655">MLKSYLWIKCWLKKHMSRKIKIYLSSFWVLISLAATAQVPAGFNVLKDPSSLKKNLLTENQKINTIESDFIQEKYLSVLSEKIESKGSFFFKKQNELRWEYTSPFKYIIVLTGGKMYIKNDGKVSRYNVNSNKMFKGINDMMMSVVNGNLFENPEYQVKYYSSSSAYLLELTPVNSTTQKFLKTIQMKVDKLSYEIENVRMTEPGGDYTNIKFINRKNNVPISDAKFKV</sequence>
<dbReference type="KEGG" id="als:DJ013_13695"/>
<reference evidence="3 4" key="1">
    <citation type="submission" date="2018-05" db="EMBL/GenBank/DDBJ databases">
        <title>Complete genome sequence of Arcticibacterium luteifluviistationis SM1504T, a cytophagaceae bacterium isolated from Arctic surface seawater.</title>
        <authorList>
            <person name="Li Y."/>
            <person name="Qin Q.-L."/>
        </authorList>
    </citation>
    <scope>NUCLEOTIDE SEQUENCE [LARGE SCALE GENOMIC DNA]</scope>
    <source>
        <strain evidence="3 4">SM1504</strain>
    </source>
</reference>
<evidence type="ECO:0008006" key="5">
    <source>
        <dbReference type="Google" id="ProtNLM"/>
    </source>
</evidence>
<evidence type="ECO:0000313" key="4">
    <source>
        <dbReference type="Proteomes" id="UP000249873"/>
    </source>
</evidence>
<feature type="chain" id="PRO_5016250891" description="Cell envelope biogenesis protein LolA" evidence="2">
    <location>
        <begin position="38"/>
        <end position="229"/>
    </location>
</feature>
<keyword evidence="4" id="KW-1185">Reference proteome</keyword>
<feature type="signal peptide" evidence="2">
    <location>
        <begin position="1"/>
        <end position="37"/>
    </location>
</feature>
<accession>A0A2Z4GCX4</accession>
<dbReference type="SUPFAM" id="SSF89392">
    <property type="entry name" value="Prokaryotic lipoproteins and lipoprotein localization factors"/>
    <property type="match status" value="1"/>
</dbReference>
<dbReference type="Proteomes" id="UP000249873">
    <property type="component" value="Chromosome"/>
</dbReference>
<dbReference type="EMBL" id="CP029480">
    <property type="protein sequence ID" value="AWV99162.1"/>
    <property type="molecule type" value="Genomic_DNA"/>
</dbReference>
<evidence type="ECO:0000313" key="3">
    <source>
        <dbReference type="EMBL" id="AWV99162.1"/>
    </source>
</evidence>
<protein>
    <recommendedName>
        <fullName evidence="5">Cell envelope biogenesis protein LolA</fullName>
    </recommendedName>
</protein>
<proteinExistence type="predicted"/>
<dbReference type="PANTHER" id="PTHR35869:SF1">
    <property type="entry name" value="OUTER-MEMBRANE LIPOPROTEIN CARRIER PROTEIN"/>
    <property type="match status" value="1"/>
</dbReference>
<organism evidence="3 4">
    <name type="scientific">Arcticibacterium luteifluviistationis</name>
    <dbReference type="NCBI Taxonomy" id="1784714"/>
    <lineage>
        <taxon>Bacteria</taxon>
        <taxon>Pseudomonadati</taxon>
        <taxon>Bacteroidota</taxon>
        <taxon>Cytophagia</taxon>
        <taxon>Cytophagales</taxon>
        <taxon>Leadbetterellaceae</taxon>
        <taxon>Arcticibacterium</taxon>
    </lineage>
</organism>
<dbReference type="Gene3D" id="2.50.20.10">
    <property type="entry name" value="Lipoprotein localisation LolA/LolB/LppX"/>
    <property type="match status" value="1"/>
</dbReference>
<dbReference type="InterPro" id="IPR004564">
    <property type="entry name" value="OM_lipoprot_carrier_LolA-like"/>
</dbReference>
<dbReference type="AlphaFoldDB" id="A0A2Z4GCX4"/>
<name>A0A2Z4GCX4_9BACT</name>
<evidence type="ECO:0000256" key="1">
    <source>
        <dbReference type="ARBA" id="ARBA00022729"/>
    </source>
</evidence>
<keyword evidence="1 2" id="KW-0732">Signal</keyword>
<dbReference type="PANTHER" id="PTHR35869">
    <property type="entry name" value="OUTER-MEMBRANE LIPOPROTEIN CARRIER PROTEIN"/>
    <property type="match status" value="1"/>
</dbReference>
<dbReference type="CDD" id="cd16325">
    <property type="entry name" value="LolA"/>
    <property type="match status" value="1"/>
</dbReference>
<dbReference type="Pfam" id="PF03548">
    <property type="entry name" value="LolA"/>
    <property type="match status" value="1"/>
</dbReference>
<evidence type="ECO:0000256" key="2">
    <source>
        <dbReference type="SAM" id="SignalP"/>
    </source>
</evidence>